<organism evidence="2 3">
    <name type="scientific">Brevibacterium linens</name>
    <dbReference type="NCBI Taxonomy" id="1703"/>
    <lineage>
        <taxon>Bacteria</taxon>
        <taxon>Bacillati</taxon>
        <taxon>Actinomycetota</taxon>
        <taxon>Actinomycetes</taxon>
        <taxon>Micrococcales</taxon>
        <taxon>Brevibacteriaceae</taxon>
        <taxon>Brevibacterium</taxon>
    </lineage>
</organism>
<accession>A0A0B9AMX4</accession>
<evidence type="ECO:0000313" key="2">
    <source>
        <dbReference type="EMBL" id="KHS52112.1"/>
    </source>
</evidence>
<keyword evidence="2" id="KW-0808">Transferase</keyword>
<name>A0A0B9AMX4_BRELN</name>
<sequence>MIVMNDLNGQPSPGDCLARSVPADEPAVEIVWGMLKGLGPLWEGVPSGPGISGVLPPRREIEALYGAAAAEPPLNEDPRFAAIFADVYDVSVRNGQVLMTLTRTQPDGRLSSFAYGHHWKWEEQKYPWAFELQSRLGEASTELESTFALNLLARDPKQRDRGLGRRTLETWIGEVGRFGCWLQTDDIDSPARRLYERLGFTELGHGPEAPNGQPGLVMFRSPR</sequence>
<dbReference type="Pfam" id="PF00583">
    <property type="entry name" value="Acetyltransf_1"/>
    <property type="match status" value="1"/>
</dbReference>
<reference evidence="2 3" key="1">
    <citation type="submission" date="2014-11" db="EMBL/GenBank/DDBJ databases">
        <title>Draft Genome Sequence of Brevibacterium linens AE038-8.</title>
        <authorList>
            <person name="Maizel D."/>
            <person name="Utturkar S.M."/>
            <person name="Brown S.D."/>
            <person name="Ferrero M."/>
            <person name="Rosen B.P."/>
        </authorList>
    </citation>
    <scope>NUCLEOTIDE SEQUENCE [LARGE SCALE GENOMIC DNA]</scope>
    <source>
        <strain evidence="2 3">AE038-8</strain>
    </source>
</reference>
<dbReference type="PROSITE" id="PS51186">
    <property type="entry name" value="GNAT"/>
    <property type="match status" value="1"/>
</dbReference>
<dbReference type="Gene3D" id="3.40.630.30">
    <property type="match status" value="1"/>
</dbReference>
<dbReference type="Proteomes" id="UP000031488">
    <property type="component" value="Unassembled WGS sequence"/>
</dbReference>
<proteinExistence type="predicted"/>
<evidence type="ECO:0000259" key="1">
    <source>
        <dbReference type="PROSITE" id="PS51186"/>
    </source>
</evidence>
<comment type="caution">
    <text evidence="2">The sequence shown here is derived from an EMBL/GenBank/DDBJ whole genome shotgun (WGS) entry which is preliminary data.</text>
</comment>
<dbReference type="InterPro" id="IPR000182">
    <property type="entry name" value="GNAT_dom"/>
</dbReference>
<dbReference type="PATRIC" id="fig|1703.6.peg.2567"/>
<gene>
    <name evidence="2" type="ORF">AE0388_2662</name>
</gene>
<protein>
    <submittedName>
        <fullName evidence="2">GCN5-related N-acetyltransferase</fullName>
    </submittedName>
</protein>
<keyword evidence="3" id="KW-1185">Reference proteome</keyword>
<feature type="domain" description="N-acetyltransferase" evidence="1">
    <location>
        <begin position="85"/>
        <end position="223"/>
    </location>
</feature>
<dbReference type="SUPFAM" id="SSF55729">
    <property type="entry name" value="Acyl-CoA N-acyltransferases (Nat)"/>
    <property type="match status" value="1"/>
</dbReference>
<dbReference type="EMBL" id="JTJZ01000020">
    <property type="protein sequence ID" value="KHS52112.1"/>
    <property type="molecule type" value="Genomic_DNA"/>
</dbReference>
<evidence type="ECO:0000313" key="3">
    <source>
        <dbReference type="Proteomes" id="UP000031488"/>
    </source>
</evidence>
<dbReference type="InterPro" id="IPR016181">
    <property type="entry name" value="Acyl_CoA_acyltransferase"/>
</dbReference>
<dbReference type="AlphaFoldDB" id="A0A0B9AMX4"/>
<dbReference type="GO" id="GO:0016747">
    <property type="term" value="F:acyltransferase activity, transferring groups other than amino-acyl groups"/>
    <property type="evidence" value="ECO:0007669"/>
    <property type="project" value="InterPro"/>
</dbReference>